<reference evidence="1 2" key="1">
    <citation type="journal article" date="2018" name="Nat. Biotechnol.">
        <title>A standardized bacterial taxonomy based on genome phylogeny substantially revises the tree of life.</title>
        <authorList>
            <person name="Parks D.H."/>
            <person name="Chuvochina M."/>
            <person name="Waite D.W."/>
            <person name="Rinke C."/>
            <person name="Skarshewski A."/>
            <person name="Chaumeil P.A."/>
            <person name="Hugenholtz P."/>
        </authorList>
    </citation>
    <scope>NUCLEOTIDE SEQUENCE [LARGE SCALE GENOMIC DNA]</scope>
    <source>
        <strain evidence="1">UBA8844</strain>
    </source>
</reference>
<proteinExistence type="predicted"/>
<evidence type="ECO:0000313" key="2">
    <source>
        <dbReference type="Proteomes" id="UP000264071"/>
    </source>
</evidence>
<gene>
    <name evidence="1" type="ORF">DGD08_01810</name>
</gene>
<name>A0A3D4V480_9BACT</name>
<organism evidence="1 2">
    <name type="scientific">Gemmatimonas aurantiaca</name>
    <dbReference type="NCBI Taxonomy" id="173480"/>
    <lineage>
        <taxon>Bacteria</taxon>
        <taxon>Pseudomonadati</taxon>
        <taxon>Gemmatimonadota</taxon>
        <taxon>Gemmatimonadia</taxon>
        <taxon>Gemmatimonadales</taxon>
        <taxon>Gemmatimonadaceae</taxon>
        <taxon>Gemmatimonas</taxon>
    </lineage>
</organism>
<evidence type="ECO:0000313" key="1">
    <source>
        <dbReference type="EMBL" id="HCT55929.1"/>
    </source>
</evidence>
<accession>A0A3D4V480</accession>
<comment type="caution">
    <text evidence="1">The sequence shown here is derived from an EMBL/GenBank/DDBJ whole genome shotgun (WGS) entry which is preliminary data.</text>
</comment>
<dbReference type="EMBL" id="DPIY01000002">
    <property type="protein sequence ID" value="HCT55929.1"/>
    <property type="molecule type" value="Genomic_DNA"/>
</dbReference>
<dbReference type="Proteomes" id="UP000264071">
    <property type="component" value="Unassembled WGS sequence"/>
</dbReference>
<dbReference type="AlphaFoldDB" id="A0A3D4V480"/>
<sequence length="83" mass="9053">MVCSAAPHVTRALFDDAVVEGDVGGRAITSKQEVLKVKRGAFAGVAWKGSTVAVPAESLTYRIERELERPSSLFDYYAIQPLR</sequence>
<protein>
    <submittedName>
        <fullName evidence="1">Uncharacterized protein</fullName>
    </submittedName>
</protein>